<dbReference type="Gene3D" id="3.40.50.720">
    <property type="entry name" value="NAD(P)-binding Rossmann-like Domain"/>
    <property type="match status" value="1"/>
</dbReference>
<evidence type="ECO:0008006" key="6">
    <source>
        <dbReference type="Google" id="ProtNLM"/>
    </source>
</evidence>
<evidence type="ECO:0000313" key="5">
    <source>
        <dbReference type="Proteomes" id="UP000178911"/>
    </source>
</evidence>
<dbReference type="Proteomes" id="UP000178911">
    <property type="component" value="Unassembled WGS sequence"/>
</dbReference>
<keyword evidence="3" id="KW-0472">Membrane</keyword>
<evidence type="ECO:0000256" key="3">
    <source>
        <dbReference type="SAM" id="Phobius"/>
    </source>
</evidence>
<dbReference type="AlphaFoldDB" id="A0A1F8GJQ1"/>
<dbReference type="Pfam" id="PF00106">
    <property type="entry name" value="adh_short"/>
    <property type="match status" value="1"/>
</dbReference>
<evidence type="ECO:0000256" key="2">
    <source>
        <dbReference type="ARBA" id="ARBA00023002"/>
    </source>
</evidence>
<dbReference type="InterPro" id="IPR002347">
    <property type="entry name" value="SDR_fam"/>
</dbReference>
<dbReference type="InterPro" id="IPR036291">
    <property type="entry name" value="NAD(P)-bd_dom_sf"/>
</dbReference>
<evidence type="ECO:0000256" key="1">
    <source>
        <dbReference type="ARBA" id="ARBA00006484"/>
    </source>
</evidence>
<name>A0A1F8GJQ1_9BACT</name>
<organism evidence="4 5">
    <name type="scientific">Candidatus Yanofskybacteria bacterium RIFCSPLOWO2_01_FULL_43_22</name>
    <dbReference type="NCBI Taxonomy" id="1802695"/>
    <lineage>
        <taxon>Bacteria</taxon>
        <taxon>Candidatus Yanofskyibacteriota</taxon>
    </lineage>
</organism>
<protein>
    <recommendedName>
        <fullName evidence="6">Short-chain dehydrogenase</fullName>
    </recommendedName>
</protein>
<dbReference type="PRINTS" id="PR00081">
    <property type="entry name" value="GDHRDH"/>
</dbReference>
<comment type="similarity">
    <text evidence="1">Belongs to the short-chain dehydrogenases/reductases (SDR) family.</text>
</comment>
<dbReference type="EMBL" id="MGKJ01000010">
    <property type="protein sequence ID" value="OGN24649.1"/>
    <property type="molecule type" value="Genomic_DNA"/>
</dbReference>
<gene>
    <name evidence="4" type="ORF">A3A13_01085</name>
</gene>
<reference evidence="4 5" key="1">
    <citation type="journal article" date="2016" name="Nat. Commun.">
        <title>Thousands of microbial genomes shed light on interconnected biogeochemical processes in an aquifer system.</title>
        <authorList>
            <person name="Anantharaman K."/>
            <person name="Brown C.T."/>
            <person name="Hug L.A."/>
            <person name="Sharon I."/>
            <person name="Castelle C.J."/>
            <person name="Probst A.J."/>
            <person name="Thomas B.C."/>
            <person name="Singh A."/>
            <person name="Wilkins M.J."/>
            <person name="Karaoz U."/>
            <person name="Brodie E.L."/>
            <person name="Williams K.H."/>
            <person name="Hubbard S.S."/>
            <person name="Banfield J.F."/>
        </authorList>
    </citation>
    <scope>NUCLEOTIDE SEQUENCE [LARGE SCALE GENOMIC DNA]</scope>
</reference>
<dbReference type="SUPFAM" id="SSF51735">
    <property type="entry name" value="NAD(P)-binding Rossmann-fold domains"/>
    <property type="match status" value="1"/>
</dbReference>
<feature type="transmembrane region" description="Helical" evidence="3">
    <location>
        <begin position="211"/>
        <end position="229"/>
    </location>
</feature>
<accession>A0A1F8GJQ1</accession>
<keyword evidence="3" id="KW-0812">Transmembrane</keyword>
<dbReference type="CDD" id="cd05233">
    <property type="entry name" value="SDR_c"/>
    <property type="match status" value="1"/>
</dbReference>
<comment type="caution">
    <text evidence="4">The sequence shown here is derived from an EMBL/GenBank/DDBJ whole genome shotgun (WGS) entry which is preliminary data.</text>
</comment>
<dbReference type="STRING" id="1802695.A3A13_01085"/>
<evidence type="ECO:0000313" key="4">
    <source>
        <dbReference type="EMBL" id="OGN24649.1"/>
    </source>
</evidence>
<proteinExistence type="inferred from homology"/>
<sequence length="243" mass="27316">MKIFITGVSSGIGKEFVIRAINQGHEVWGLARRKELLEELKKELGNNLKFSVCNIEDPEDMRQTAAKMRRENFLPDVVVLNAAVKLNDAEKLIPFESVKSSVGININGSLFWVSEFLPDFINRNSGTFIATSSTAALRPVKDSISYSATKSALDMAFQCLRLNYSDKNIKFTTVRFGPIETAMWEGSKSFLVSSPKKASKFIFSLVDKKSGIYYFPFLSTLIFRLLLFLPDKTFGIITSLIKK</sequence>
<keyword evidence="3" id="KW-1133">Transmembrane helix</keyword>
<dbReference type="GO" id="GO:0016491">
    <property type="term" value="F:oxidoreductase activity"/>
    <property type="evidence" value="ECO:0007669"/>
    <property type="project" value="UniProtKB-KW"/>
</dbReference>
<keyword evidence="2" id="KW-0560">Oxidoreductase</keyword>
<dbReference type="GO" id="GO:0016020">
    <property type="term" value="C:membrane"/>
    <property type="evidence" value="ECO:0007669"/>
    <property type="project" value="TreeGrafter"/>
</dbReference>
<dbReference type="PANTHER" id="PTHR44196">
    <property type="entry name" value="DEHYDROGENASE/REDUCTASE SDR FAMILY MEMBER 7B"/>
    <property type="match status" value="1"/>
</dbReference>
<dbReference type="PANTHER" id="PTHR44196:SF1">
    <property type="entry name" value="DEHYDROGENASE_REDUCTASE SDR FAMILY MEMBER 7B"/>
    <property type="match status" value="1"/>
</dbReference>